<accession>A0A4S4G5Q3</accession>
<proteinExistence type="predicted"/>
<dbReference type="EMBL" id="SSTJ01000001">
    <property type="protein sequence ID" value="THG39000.1"/>
    <property type="molecule type" value="Genomic_DNA"/>
</dbReference>
<gene>
    <name evidence="1" type="ORF">E5986_01550</name>
</gene>
<dbReference type="RefSeq" id="WP_136432724.1">
    <property type="nucleotide sequence ID" value="NZ_SSTJ01000001.1"/>
</dbReference>
<protein>
    <submittedName>
        <fullName evidence="1">Uncharacterized protein</fullName>
    </submittedName>
</protein>
<comment type="caution">
    <text evidence="1">The sequence shown here is derived from an EMBL/GenBank/DDBJ whole genome shotgun (WGS) entry which is preliminary data.</text>
</comment>
<evidence type="ECO:0000313" key="2">
    <source>
        <dbReference type="Proteomes" id="UP000308978"/>
    </source>
</evidence>
<reference evidence="1 2" key="1">
    <citation type="submission" date="2019-04" db="EMBL/GenBank/DDBJ databases">
        <title>Microbes associate with the intestines of laboratory mice.</title>
        <authorList>
            <person name="Navarre W."/>
            <person name="Wong E."/>
            <person name="Huang K.C."/>
            <person name="Tropini C."/>
            <person name="Ng K."/>
            <person name="Yu B."/>
        </authorList>
    </citation>
    <scope>NUCLEOTIDE SEQUENCE [LARGE SCALE GENOMIC DNA]</scope>
    <source>
        <strain evidence="1 2">NM80_B27</strain>
    </source>
</reference>
<organism evidence="1 2">
    <name type="scientific">Adlercreutzia caecimuris</name>
    <dbReference type="NCBI Taxonomy" id="671266"/>
    <lineage>
        <taxon>Bacteria</taxon>
        <taxon>Bacillati</taxon>
        <taxon>Actinomycetota</taxon>
        <taxon>Coriobacteriia</taxon>
        <taxon>Eggerthellales</taxon>
        <taxon>Eggerthellaceae</taxon>
        <taxon>Adlercreutzia</taxon>
    </lineage>
</organism>
<dbReference type="Proteomes" id="UP000308978">
    <property type="component" value="Unassembled WGS sequence"/>
</dbReference>
<name>A0A4S4G5Q3_9ACTN</name>
<sequence length="88" mass="10034">MKLKHICEVCGREDILTPKEAFDAGWDYPPEMGTFGIVSQRTCPNCPINKTVWWKIAVEHKSPSTLPDEDKAVIERILHEPESILVDE</sequence>
<dbReference type="AlphaFoldDB" id="A0A4S4G5Q3"/>
<evidence type="ECO:0000313" key="1">
    <source>
        <dbReference type="EMBL" id="THG39000.1"/>
    </source>
</evidence>